<dbReference type="PANTHER" id="PTHR30221">
    <property type="entry name" value="SMALL-CONDUCTANCE MECHANOSENSITIVE CHANNEL"/>
    <property type="match status" value="1"/>
</dbReference>
<dbReference type="Pfam" id="PF00924">
    <property type="entry name" value="MS_channel_2nd"/>
    <property type="match status" value="1"/>
</dbReference>
<sequence length="176" mass="20125">MFSFKEYSQEIITTIVLLLALVALRIIIAKLVRRYASSSQLLEHRTNLVIKYIHILMNILVAISLIVIWGVETKDIFITVSSIATVIGVAMFAQWSILSNVTSGMILFFSFPFRIGDTIKIHDKDFPIEAEIEDISAFHVNLKTKEGEKIIYPNNLLLQKGISIMPVRYEDKEFFD</sequence>
<evidence type="ECO:0000259" key="6">
    <source>
        <dbReference type="Pfam" id="PF00924"/>
    </source>
</evidence>
<comment type="subcellular location">
    <subcellularLocation>
        <location evidence="1">Membrane</location>
    </subcellularLocation>
</comment>
<dbReference type="Proteomes" id="UP001595935">
    <property type="component" value="Unassembled WGS sequence"/>
</dbReference>
<gene>
    <name evidence="7" type="ORF">ACFO5S_09770</name>
</gene>
<accession>A0ABV9PDR0</accession>
<dbReference type="InterPro" id="IPR045275">
    <property type="entry name" value="MscS_archaea/bacteria_type"/>
</dbReference>
<feature type="transmembrane region" description="Helical" evidence="5">
    <location>
        <begin position="52"/>
        <end position="70"/>
    </location>
</feature>
<dbReference type="EMBL" id="JBHSGV010000003">
    <property type="protein sequence ID" value="MFC4747736.1"/>
    <property type="molecule type" value="Genomic_DNA"/>
</dbReference>
<proteinExistence type="predicted"/>
<dbReference type="PANTHER" id="PTHR30221:SF8">
    <property type="entry name" value="SMALL-CONDUCTANCE MECHANOSENSITIVE CHANNEL"/>
    <property type="match status" value="1"/>
</dbReference>
<evidence type="ECO:0000313" key="7">
    <source>
        <dbReference type="EMBL" id="MFC4747736.1"/>
    </source>
</evidence>
<evidence type="ECO:0000256" key="1">
    <source>
        <dbReference type="ARBA" id="ARBA00004370"/>
    </source>
</evidence>
<dbReference type="SUPFAM" id="SSF50182">
    <property type="entry name" value="Sm-like ribonucleoproteins"/>
    <property type="match status" value="1"/>
</dbReference>
<evidence type="ECO:0000313" key="8">
    <source>
        <dbReference type="Proteomes" id="UP001595935"/>
    </source>
</evidence>
<protein>
    <submittedName>
        <fullName evidence="7">Mechanosensitive ion channel domain-containing protein</fullName>
    </submittedName>
</protein>
<keyword evidence="2 5" id="KW-0812">Transmembrane</keyword>
<dbReference type="InterPro" id="IPR010920">
    <property type="entry name" value="LSM_dom_sf"/>
</dbReference>
<dbReference type="InterPro" id="IPR006685">
    <property type="entry name" value="MscS_channel_2nd"/>
</dbReference>
<name>A0ABV9PDR0_9FLAO</name>
<dbReference type="Gene3D" id="1.10.287.1260">
    <property type="match status" value="1"/>
</dbReference>
<keyword evidence="3 5" id="KW-1133">Transmembrane helix</keyword>
<keyword evidence="4 5" id="KW-0472">Membrane</keyword>
<dbReference type="RefSeq" id="WP_213256813.1">
    <property type="nucleotide sequence ID" value="NZ_JAGYWA010000003.1"/>
</dbReference>
<comment type="caution">
    <text evidence="7">The sequence shown here is derived from an EMBL/GenBank/DDBJ whole genome shotgun (WGS) entry which is preliminary data.</text>
</comment>
<evidence type="ECO:0000256" key="5">
    <source>
        <dbReference type="SAM" id="Phobius"/>
    </source>
</evidence>
<feature type="transmembrane region" description="Helical" evidence="5">
    <location>
        <begin position="76"/>
        <end position="98"/>
    </location>
</feature>
<reference evidence="8" key="1">
    <citation type="journal article" date="2019" name="Int. J. Syst. Evol. Microbiol.">
        <title>The Global Catalogue of Microorganisms (GCM) 10K type strain sequencing project: providing services to taxonomists for standard genome sequencing and annotation.</title>
        <authorList>
            <consortium name="The Broad Institute Genomics Platform"/>
            <consortium name="The Broad Institute Genome Sequencing Center for Infectious Disease"/>
            <person name="Wu L."/>
            <person name="Ma J."/>
        </authorList>
    </citation>
    <scope>NUCLEOTIDE SEQUENCE [LARGE SCALE GENOMIC DNA]</scope>
    <source>
        <strain evidence="8">WYCCWR 13023</strain>
    </source>
</reference>
<organism evidence="7 8">
    <name type="scientific">Flavobacterium branchiicola</name>
    <dbReference type="NCBI Taxonomy" id="1114875"/>
    <lineage>
        <taxon>Bacteria</taxon>
        <taxon>Pseudomonadati</taxon>
        <taxon>Bacteroidota</taxon>
        <taxon>Flavobacteriia</taxon>
        <taxon>Flavobacteriales</taxon>
        <taxon>Flavobacteriaceae</taxon>
        <taxon>Flavobacterium</taxon>
    </lineage>
</organism>
<dbReference type="Gene3D" id="2.30.30.60">
    <property type="match status" value="1"/>
</dbReference>
<keyword evidence="8" id="KW-1185">Reference proteome</keyword>
<evidence type="ECO:0000256" key="3">
    <source>
        <dbReference type="ARBA" id="ARBA00022989"/>
    </source>
</evidence>
<evidence type="ECO:0000256" key="4">
    <source>
        <dbReference type="ARBA" id="ARBA00023136"/>
    </source>
</evidence>
<feature type="domain" description="Mechanosensitive ion channel MscS" evidence="6">
    <location>
        <begin position="97"/>
        <end position="160"/>
    </location>
</feature>
<evidence type="ECO:0000256" key="2">
    <source>
        <dbReference type="ARBA" id="ARBA00022692"/>
    </source>
</evidence>
<feature type="transmembrane region" description="Helical" evidence="5">
    <location>
        <begin position="12"/>
        <end position="32"/>
    </location>
</feature>
<dbReference type="InterPro" id="IPR023408">
    <property type="entry name" value="MscS_beta-dom_sf"/>
</dbReference>